<feature type="coiled-coil region" evidence="2">
    <location>
        <begin position="18"/>
        <end position="53"/>
    </location>
</feature>
<reference evidence="5" key="1">
    <citation type="submission" date="2020-11" db="EMBL/GenBank/DDBJ databases">
        <title>Gallus gallus (Chicken) genome, bGalGal1, GRCg7b, maternal haplotype autosomes + Z &amp; W.</title>
        <authorList>
            <person name="Warren W."/>
            <person name="Formenti G."/>
            <person name="Fedrigo O."/>
            <person name="Haase B."/>
            <person name="Mountcastle J."/>
            <person name="Balacco J."/>
            <person name="Tracey A."/>
            <person name="Schneider V."/>
            <person name="Okimoto R."/>
            <person name="Cheng H."/>
            <person name="Hawken R."/>
            <person name="Howe K."/>
            <person name="Jarvis E.D."/>
        </authorList>
    </citation>
    <scope>NUCLEOTIDE SEQUENCE [LARGE SCALE GENOMIC DNA]</scope>
    <source>
        <strain evidence="5">Broiler</strain>
    </source>
</reference>
<reference evidence="5" key="3">
    <citation type="submission" date="2025-09" db="UniProtKB">
        <authorList>
            <consortium name="Ensembl"/>
        </authorList>
    </citation>
    <scope>IDENTIFICATION</scope>
    <source>
        <strain evidence="5">broiler</strain>
    </source>
</reference>
<dbReference type="PANTHER" id="PTHR18870:SF8">
    <property type="entry name" value="PROTEIN FAM184B"/>
    <property type="match status" value="1"/>
</dbReference>
<evidence type="ECO:0000256" key="1">
    <source>
        <dbReference type="ARBA" id="ARBA00023054"/>
    </source>
</evidence>
<evidence type="ECO:0000313" key="5">
    <source>
        <dbReference type="Ensembl" id="ENSGALP00010016637.1"/>
    </source>
</evidence>
<dbReference type="Proteomes" id="UP000000539">
    <property type="component" value="Chromosome 4"/>
</dbReference>
<dbReference type="Pfam" id="PF15665">
    <property type="entry name" value="FAM184"/>
    <property type="match status" value="1"/>
</dbReference>
<dbReference type="Ensembl" id="ENSGALT00010028878.1">
    <property type="protein sequence ID" value="ENSGALP00010016637.1"/>
    <property type="gene ID" value="ENSGALG00010012058.1"/>
</dbReference>
<sequence length="270" mass="31804">MKETIVQYKSKVEEEQLLRKHIQALETAVEQHRRVKEEALAELTQCKKQVEEREPRAKVKLTQMALSKDTVDTNADFENKLPHLNEETNGLLNECKLSRRENLDEDILAEKISMEGQVLVNEMENLRSENQGAIKEYTQKTNQLRASCERGRESTQQSMTETKNHHQQREMEQRNCSEVEKGFWMQQVKKLEADLEEKSQKINEKKKHSQKLKERIQELQMQLDEFKRKSECEIKQLEKEKEALTGKLQNSSLEDLFNSCKETILELQDT</sequence>
<evidence type="ECO:0000313" key="6">
    <source>
        <dbReference type="Proteomes" id="UP000000539"/>
    </source>
</evidence>
<evidence type="ECO:0000256" key="3">
    <source>
        <dbReference type="SAM" id="MobiDB-lite"/>
    </source>
</evidence>
<name>A0A8V0YKQ3_CHICK</name>
<feature type="compositionally biased region" description="Basic and acidic residues" evidence="3">
    <location>
        <begin position="162"/>
        <end position="171"/>
    </location>
</feature>
<dbReference type="PANTHER" id="PTHR18870">
    <property type="entry name" value="PROTEIN TAG-278-RELATED"/>
    <property type="match status" value="1"/>
</dbReference>
<feature type="coiled-coil region" evidence="2">
    <location>
        <begin position="181"/>
        <end position="254"/>
    </location>
</feature>
<accession>A0A8V0YKQ3</accession>
<organism evidence="5 6">
    <name type="scientific">Gallus gallus</name>
    <name type="common">Chicken</name>
    <dbReference type="NCBI Taxonomy" id="9031"/>
    <lineage>
        <taxon>Eukaryota</taxon>
        <taxon>Metazoa</taxon>
        <taxon>Chordata</taxon>
        <taxon>Craniata</taxon>
        <taxon>Vertebrata</taxon>
        <taxon>Euteleostomi</taxon>
        <taxon>Archelosauria</taxon>
        <taxon>Archosauria</taxon>
        <taxon>Dinosauria</taxon>
        <taxon>Saurischia</taxon>
        <taxon>Theropoda</taxon>
        <taxon>Coelurosauria</taxon>
        <taxon>Aves</taxon>
        <taxon>Neognathae</taxon>
        <taxon>Galloanserae</taxon>
        <taxon>Galliformes</taxon>
        <taxon>Phasianidae</taxon>
        <taxon>Phasianinae</taxon>
        <taxon>Gallus</taxon>
    </lineage>
</organism>
<evidence type="ECO:0000256" key="2">
    <source>
        <dbReference type="SAM" id="Coils"/>
    </source>
</evidence>
<proteinExistence type="predicted"/>
<keyword evidence="1 2" id="KW-0175">Coiled coil</keyword>
<reference evidence="5" key="2">
    <citation type="submission" date="2025-08" db="UniProtKB">
        <authorList>
            <consortium name="Ensembl"/>
        </authorList>
    </citation>
    <scope>IDENTIFICATION</scope>
    <source>
        <strain evidence="5">broiler</strain>
    </source>
</reference>
<evidence type="ECO:0000259" key="4">
    <source>
        <dbReference type="Pfam" id="PF15665"/>
    </source>
</evidence>
<dbReference type="GeneTree" id="ENSGT00530000063669"/>
<protein>
    <recommendedName>
        <fullName evidence="4">Protein FAM184A/B N-terminal domain-containing protein</fullName>
    </recommendedName>
</protein>
<feature type="domain" description="Protein FAM184A/B N-terminal" evidence="4">
    <location>
        <begin position="2"/>
        <end position="89"/>
    </location>
</feature>
<dbReference type="AlphaFoldDB" id="A0A8V0YKQ3"/>
<keyword evidence="6" id="KW-1185">Reference proteome</keyword>
<dbReference type="InterPro" id="IPR039478">
    <property type="entry name" value="FAM184A/B_N"/>
</dbReference>
<feature type="region of interest" description="Disordered" evidence="3">
    <location>
        <begin position="151"/>
        <end position="171"/>
    </location>
</feature>